<evidence type="ECO:0000313" key="2">
    <source>
        <dbReference type="Proteomes" id="UP000005627"/>
    </source>
</evidence>
<sequence length="172" mass="18846">MRCLSDITLYKHYLSRKCALLNHRRSSRASSSSTLVSNRCPYNCPPFLEGVAEHRLVAVVAGSNLVEVDPVGSSPVEVDLAGNCLVEVPVGNFPAGDFLVGNFPEVVDLVDSNPCSFCRFEALSKDWLPKGLFIVGLACLITKKIWAYIPSKFSGGNKTINKQKKNLIFVKL</sequence>
<protein>
    <submittedName>
        <fullName evidence="1">Uncharacterized protein</fullName>
    </submittedName>
</protein>
<dbReference type="GeneID" id="11504225"/>
<dbReference type="KEGG" id="tdl:TDEL_0F05430"/>
<accession>G8ZXL0</accession>
<dbReference type="AlphaFoldDB" id="G8ZXL0"/>
<name>G8ZXL0_TORDE</name>
<proteinExistence type="predicted"/>
<dbReference type="Proteomes" id="UP000005627">
    <property type="component" value="Chromosome 6"/>
</dbReference>
<gene>
    <name evidence="1" type="primary">TDEL0F05430</name>
    <name evidence="1" type="ORF">TDEL_0F05430</name>
</gene>
<keyword evidence="2" id="KW-1185">Reference proteome</keyword>
<dbReference type="InParanoid" id="G8ZXL0"/>
<organism evidence="1 2">
    <name type="scientific">Torulaspora delbrueckii</name>
    <name type="common">Yeast</name>
    <name type="synonym">Candida colliculosa</name>
    <dbReference type="NCBI Taxonomy" id="4950"/>
    <lineage>
        <taxon>Eukaryota</taxon>
        <taxon>Fungi</taxon>
        <taxon>Dikarya</taxon>
        <taxon>Ascomycota</taxon>
        <taxon>Saccharomycotina</taxon>
        <taxon>Saccharomycetes</taxon>
        <taxon>Saccharomycetales</taxon>
        <taxon>Saccharomycetaceae</taxon>
        <taxon>Torulaspora</taxon>
    </lineage>
</organism>
<evidence type="ECO:0000313" key="1">
    <source>
        <dbReference type="EMBL" id="CCE93354.1"/>
    </source>
</evidence>
<dbReference type="RefSeq" id="XP_003682565.1">
    <property type="nucleotide sequence ID" value="XM_003682517.1"/>
</dbReference>
<dbReference type="HOGENOM" id="CLU_1556365_0_0_1"/>
<reference evidence="1 2" key="1">
    <citation type="journal article" date="2011" name="Proc. Natl. Acad. Sci. U.S.A.">
        <title>Evolutionary erosion of yeast sex chromosomes by mating-type switching accidents.</title>
        <authorList>
            <person name="Gordon J.L."/>
            <person name="Armisen D."/>
            <person name="Proux-Wera E."/>
            <person name="Oheigeartaigh S.S."/>
            <person name="Byrne K.P."/>
            <person name="Wolfe K.H."/>
        </authorList>
    </citation>
    <scope>NUCLEOTIDE SEQUENCE [LARGE SCALE GENOMIC DNA]</scope>
    <source>
        <strain evidence="2">ATCC 10662 / CBS 1146 / NBRC 0425 / NCYC 2629 / NRRL Y-866</strain>
    </source>
</reference>
<dbReference type="EMBL" id="HE616747">
    <property type="protein sequence ID" value="CCE93354.1"/>
    <property type="molecule type" value="Genomic_DNA"/>
</dbReference>